<comment type="caution">
    <text evidence="1">The sequence shown here is derived from an EMBL/GenBank/DDBJ whole genome shotgun (WGS) entry which is preliminary data.</text>
</comment>
<dbReference type="EMBL" id="MHNL01000005">
    <property type="protein sequence ID" value="OGZ45628.1"/>
    <property type="molecule type" value="Genomic_DNA"/>
</dbReference>
<organism evidence="1 2">
    <name type="scientific">Candidatus Ryanbacteria bacterium RIFCSPHIGHO2_01_FULL_48_27</name>
    <dbReference type="NCBI Taxonomy" id="1802115"/>
    <lineage>
        <taxon>Bacteria</taxon>
        <taxon>Candidatus Ryaniibacteriota</taxon>
    </lineage>
</organism>
<proteinExistence type="predicted"/>
<sequence>MIPKGILKKYYIRERKSMQEIAELQKCSLHKVAYWMTFYQIERRSKSDAVYLKNNPNGDPFKFKFPRSMQDAKIFGYGIGLYAGEGTKADKTSVRLGNTNPAIIFNFMHFLENIFKVQRKDFKFGLQLFTDIKEDVALDFWCKYLKVKGTQFYKTTFTKSGSMGTYRKKSEFGVVTLYYHNKHLRDMLCGLVQNFK</sequence>
<reference evidence="1 2" key="1">
    <citation type="journal article" date="2016" name="Nat. Commun.">
        <title>Thousands of microbial genomes shed light on interconnected biogeochemical processes in an aquifer system.</title>
        <authorList>
            <person name="Anantharaman K."/>
            <person name="Brown C.T."/>
            <person name="Hug L.A."/>
            <person name="Sharon I."/>
            <person name="Castelle C.J."/>
            <person name="Probst A.J."/>
            <person name="Thomas B.C."/>
            <person name="Singh A."/>
            <person name="Wilkins M.J."/>
            <person name="Karaoz U."/>
            <person name="Brodie E.L."/>
            <person name="Williams K.H."/>
            <person name="Hubbard S.S."/>
            <person name="Banfield J.F."/>
        </authorList>
    </citation>
    <scope>NUCLEOTIDE SEQUENCE [LARGE SCALE GENOMIC DNA]</scope>
</reference>
<gene>
    <name evidence="1" type="ORF">A2756_01810</name>
</gene>
<dbReference type="Proteomes" id="UP000177785">
    <property type="component" value="Unassembled WGS sequence"/>
</dbReference>
<dbReference type="AlphaFoldDB" id="A0A1G2G6X9"/>
<evidence type="ECO:0008006" key="3">
    <source>
        <dbReference type="Google" id="ProtNLM"/>
    </source>
</evidence>
<dbReference type="STRING" id="1802115.A2756_01810"/>
<evidence type="ECO:0000313" key="2">
    <source>
        <dbReference type="Proteomes" id="UP000177785"/>
    </source>
</evidence>
<name>A0A1G2G6X9_9BACT</name>
<evidence type="ECO:0000313" key="1">
    <source>
        <dbReference type="EMBL" id="OGZ45628.1"/>
    </source>
</evidence>
<accession>A0A1G2G6X9</accession>
<protein>
    <recommendedName>
        <fullName evidence="3">Homing endonuclease LAGLIDADG domain-containing protein</fullName>
    </recommendedName>
</protein>